<evidence type="ECO:0000313" key="5">
    <source>
        <dbReference type="Proteomes" id="UP000756921"/>
    </source>
</evidence>
<feature type="region of interest" description="Disordered" evidence="1">
    <location>
        <begin position="194"/>
        <end position="221"/>
    </location>
</feature>
<feature type="signal peptide" evidence="3">
    <location>
        <begin position="1"/>
        <end position="23"/>
    </location>
</feature>
<keyword evidence="2" id="KW-0812">Transmembrane</keyword>
<proteinExistence type="predicted"/>
<keyword evidence="2" id="KW-0472">Membrane</keyword>
<protein>
    <recommendedName>
        <fullName evidence="6">Mid2 domain-containing protein</fullName>
    </recommendedName>
</protein>
<keyword evidence="5" id="KW-1185">Reference proteome</keyword>
<dbReference type="OrthoDB" id="5215637at2759"/>
<keyword evidence="2" id="KW-1133">Transmembrane helix</keyword>
<evidence type="ECO:0000256" key="2">
    <source>
        <dbReference type="SAM" id="Phobius"/>
    </source>
</evidence>
<accession>A0A9P6GAV6</accession>
<dbReference type="Proteomes" id="UP000756921">
    <property type="component" value="Unassembled WGS sequence"/>
</dbReference>
<dbReference type="PROSITE" id="PS51257">
    <property type="entry name" value="PROKAR_LIPOPROTEIN"/>
    <property type="match status" value="1"/>
</dbReference>
<keyword evidence="3" id="KW-0732">Signal</keyword>
<feature type="transmembrane region" description="Helical" evidence="2">
    <location>
        <begin position="228"/>
        <end position="248"/>
    </location>
</feature>
<reference evidence="4" key="1">
    <citation type="journal article" date="2020" name="Mol. Plant Microbe Interact.">
        <title>Genome Sequence of the Biocontrol Agent Coniothyrium minitans strain Conio (IMI 134523).</title>
        <authorList>
            <person name="Patel D."/>
            <person name="Shittu T.A."/>
            <person name="Baroncelli R."/>
            <person name="Muthumeenakshi S."/>
            <person name="Osborne T.H."/>
            <person name="Janganan T.K."/>
            <person name="Sreenivasaprasad S."/>
        </authorList>
    </citation>
    <scope>NUCLEOTIDE SEQUENCE</scope>
    <source>
        <strain evidence="4">Conio</strain>
    </source>
</reference>
<feature type="chain" id="PRO_5040163350" description="Mid2 domain-containing protein" evidence="3">
    <location>
        <begin position="24"/>
        <end position="330"/>
    </location>
</feature>
<dbReference type="EMBL" id="WJXW01000010">
    <property type="protein sequence ID" value="KAF9732321.1"/>
    <property type="molecule type" value="Genomic_DNA"/>
</dbReference>
<comment type="caution">
    <text evidence="4">The sequence shown here is derived from an EMBL/GenBank/DDBJ whole genome shotgun (WGS) entry which is preliminary data.</text>
</comment>
<evidence type="ECO:0000256" key="1">
    <source>
        <dbReference type="SAM" id="MobiDB-lite"/>
    </source>
</evidence>
<gene>
    <name evidence="4" type="ORF">PMIN01_09179</name>
</gene>
<evidence type="ECO:0000313" key="4">
    <source>
        <dbReference type="EMBL" id="KAF9732321.1"/>
    </source>
</evidence>
<dbReference type="AlphaFoldDB" id="A0A9P6GAV6"/>
<sequence length="330" mass="34784">MFRAACLLQALVFFASCTTLATATCYTPDGNAVQGDDIAPCSNDPSDPLSHICCITNRPKAPGTSINASEIRDTCLPNGLCQNESLLKDGSVYLQWGRNWCTNPDWSTGQCLDDVCTRTAGNKSGLVRVIPCSGKNSSLTWCCGDSDECCTSTDQTDLVSLAPTFTTAATTSTSYASSSTLTMPEVTPDTTIIETSRTSSSGGPSGTGIDNPRVTPGENSDLSRGAKAGIAIGAVLGAVLLVMLGVWVSKAMAWRRDAYAARAQNDPNYAGSDMEGLHGQHPHKHAYYAEADATTPPVEAPTFPDPVEVPDNRVSIRRSRLVGALAAKYS</sequence>
<evidence type="ECO:0000256" key="3">
    <source>
        <dbReference type="SAM" id="SignalP"/>
    </source>
</evidence>
<organism evidence="4 5">
    <name type="scientific">Paraphaeosphaeria minitans</name>
    <dbReference type="NCBI Taxonomy" id="565426"/>
    <lineage>
        <taxon>Eukaryota</taxon>
        <taxon>Fungi</taxon>
        <taxon>Dikarya</taxon>
        <taxon>Ascomycota</taxon>
        <taxon>Pezizomycotina</taxon>
        <taxon>Dothideomycetes</taxon>
        <taxon>Pleosporomycetidae</taxon>
        <taxon>Pleosporales</taxon>
        <taxon>Massarineae</taxon>
        <taxon>Didymosphaeriaceae</taxon>
        <taxon>Paraphaeosphaeria</taxon>
    </lineage>
</organism>
<evidence type="ECO:0008006" key="6">
    <source>
        <dbReference type="Google" id="ProtNLM"/>
    </source>
</evidence>
<name>A0A9P6GAV6_9PLEO</name>